<dbReference type="EMBL" id="WUMK01000004">
    <property type="protein sequence ID" value="MXN45941.1"/>
    <property type="molecule type" value="Genomic_DNA"/>
</dbReference>
<evidence type="ECO:0000313" key="2">
    <source>
        <dbReference type="Proteomes" id="UP000435802"/>
    </source>
</evidence>
<gene>
    <name evidence="1" type="ORF">GR138_12125</name>
</gene>
<organism evidence="1 2">
    <name type="scientific">Shinella kummerowiae</name>
    <dbReference type="NCBI Taxonomy" id="417745"/>
    <lineage>
        <taxon>Bacteria</taxon>
        <taxon>Pseudomonadati</taxon>
        <taxon>Pseudomonadota</taxon>
        <taxon>Alphaproteobacteria</taxon>
        <taxon>Hyphomicrobiales</taxon>
        <taxon>Rhizobiaceae</taxon>
        <taxon>Shinella</taxon>
    </lineage>
</organism>
<dbReference type="Gene3D" id="6.10.250.730">
    <property type="match status" value="1"/>
</dbReference>
<name>A0A6N8SB86_9HYPH</name>
<proteinExistence type="predicted"/>
<dbReference type="AlphaFoldDB" id="A0A6N8SB86"/>
<dbReference type="OrthoDB" id="8084653at2"/>
<sequence>MRVPVLVDWPASVIVNLDELGGPQIVGSTREAAFLLMQFWPTRRGQAFGEALRLCADALDAHVDPKVARRAFLKAAEEAGIVVRLH</sequence>
<comment type="caution">
    <text evidence="1">The sequence shown here is derived from an EMBL/GenBank/DDBJ whole genome shotgun (WGS) entry which is preliminary data.</text>
</comment>
<keyword evidence="2" id="KW-1185">Reference proteome</keyword>
<evidence type="ECO:0000313" key="1">
    <source>
        <dbReference type="EMBL" id="MXN45941.1"/>
    </source>
</evidence>
<dbReference type="Proteomes" id="UP000435802">
    <property type="component" value="Unassembled WGS sequence"/>
</dbReference>
<reference evidence="1 2" key="1">
    <citation type="submission" date="2019-12" db="EMBL/GenBank/DDBJ databases">
        <title>Shinella kummerowiae sp. nov., a symbiotic bacterium isolated from root nodules of the herbal legume Kummerowia stipulacea.</title>
        <authorList>
            <person name="Gao J."/>
        </authorList>
    </citation>
    <scope>NUCLEOTIDE SEQUENCE [LARGE SCALE GENOMIC DNA]</scope>
    <source>
        <strain evidence="1 2">CCBAU 25048</strain>
    </source>
</reference>
<dbReference type="RefSeq" id="WP_160859502.1">
    <property type="nucleotide sequence ID" value="NZ_WUMK01000004.1"/>
</dbReference>
<protein>
    <submittedName>
        <fullName evidence="1">DUF982 domain-containing protein</fullName>
    </submittedName>
</protein>
<dbReference type="InterPro" id="IPR010385">
    <property type="entry name" value="DUF982"/>
</dbReference>
<accession>A0A6N8SB86</accession>
<dbReference type="Pfam" id="PF06169">
    <property type="entry name" value="DUF982"/>
    <property type="match status" value="1"/>
</dbReference>